<reference evidence="3" key="1">
    <citation type="submission" date="2023-02" db="EMBL/GenBank/DDBJ databases">
        <title>Colletotrichum kahawae CIFC_Que2 genome sequencing and assembly.</title>
        <authorList>
            <person name="Baroncelli R."/>
        </authorList>
    </citation>
    <scope>NUCLEOTIDE SEQUENCE</scope>
    <source>
        <strain evidence="3">CIFC_Que2</strain>
    </source>
</reference>
<gene>
    <name evidence="3" type="ORF">CKAH01_08435</name>
</gene>
<comment type="caution">
    <text evidence="3">The sequence shown here is derived from an EMBL/GenBank/DDBJ whole genome shotgun (WGS) entry which is preliminary data.</text>
</comment>
<keyword evidence="4" id="KW-1185">Reference proteome</keyword>
<evidence type="ECO:0000313" key="3">
    <source>
        <dbReference type="EMBL" id="KAK2733301.1"/>
    </source>
</evidence>
<keyword evidence="2" id="KW-0732">Signal</keyword>
<feature type="signal peptide" evidence="2">
    <location>
        <begin position="1"/>
        <end position="17"/>
    </location>
</feature>
<feature type="chain" id="PRO_5041955110" description="Secreted protein" evidence="2">
    <location>
        <begin position="18"/>
        <end position="128"/>
    </location>
</feature>
<organism evidence="3 4">
    <name type="scientific">Colletotrichum kahawae</name>
    <name type="common">Coffee berry disease fungus</name>
    <dbReference type="NCBI Taxonomy" id="34407"/>
    <lineage>
        <taxon>Eukaryota</taxon>
        <taxon>Fungi</taxon>
        <taxon>Dikarya</taxon>
        <taxon>Ascomycota</taxon>
        <taxon>Pezizomycotina</taxon>
        <taxon>Sordariomycetes</taxon>
        <taxon>Hypocreomycetidae</taxon>
        <taxon>Glomerellales</taxon>
        <taxon>Glomerellaceae</taxon>
        <taxon>Colletotrichum</taxon>
        <taxon>Colletotrichum gloeosporioides species complex</taxon>
    </lineage>
</organism>
<dbReference type="EMBL" id="VYYT01000510">
    <property type="protein sequence ID" value="KAK2733301.1"/>
    <property type="molecule type" value="Genomic_DNA"/>
</dbReference>
<name>A0AAD9Y1C7_COLKA</name>
<sequence length="128" mass="14027">MAWHGVAWHSIPRLVAWQGPACFLSASLPLQRDVDPSIGERTAPGSKRHYPTMPPSPRDTDRGASCCVSVSRTHIRQLSTSVNMSVSPTPLWSRGTNAVRMLDWTGPGTLPFPCPVLSRTDEWECSDG</sequence>
<dbReference type="Proteomes" id="UP001281614">
    <property type="component" value="Unassembled WGS sequence"/>
</dbReference>
<evidence type="ECO:0000256" key="2">
    <source>
        <dbReference type="SAM" id="SignalP"/>
    </source>
</evidence>
<evidence type="ECO:0008006" key="5">
    <source>
        <dbReference type="Google" id="ProtNLM"/>
    </source>
</evidence>
<protein>
    <recommendedName>
        <fullName evidence="5">Secreted protein</fullName>
    </recommendedName>
</protein>
<feature type="region of interest" description="Disordered" evidence="1">
    <location>
        <begin position="34"/>
        <end position="64"/>
    </location>
</feature>
<evidence type="ECO:0000313" key="4">
    <source>
        <dbReference type="Proteomes" id="UP001281614"/>
    </source>
</evidence>
<dbReference type="AlphaFoldDB" id="A0AAD9Y1C7"/>
<evidence type="ECO:0000256" key="1">
    <source>
        <dbReference type="SAM" id="MobiDB-lite"/>
    </source>
</evidence>
<accession>A0AAD9Y1C7</accession>
<proteinExistence type="predicted"/>